<dbReference type="RefSeq" id="WP_043101034.1">
    <property type="nucleotide sequence ID" value="NZ_CAADND010000127.1"/>
</dbReference>
<organism evidence="3 4">
    <name type="scientific">Pseudomonas aeruginosa</name>
    <dbReference type="NCBI Taxonomy" id="287"/>
    <lineage>
        <taxon>Bacteria</taxon>
        <taxon>Pseudomonadati</taxon>
        <taxon>Pseudomonadota</taxon>
        <taxon>Gammaproteobacteria</taxon>
        <taxon>Pseudomonadales</taxon>
        <taxon>Pseudomonadaceae</taxon>
        <taxon>Pseudomonas</taxon>
    </lineage>
</organism>
<dbReference type="EMBL" id="CVVU01000245">
    <property type="protein sequence ID" value="CRP80519.1"/>
    <property type="molecule type" value="Genomic_DNA"/>
</dbReference>
<evidence type="ECO:0000256" key="1">
    <source>
        <dbReference type="SAM" id="Phobius"/>
    </source>
</evidence>
<evidence type="ECO:0000313" key="3">
    <source>
        <dbReference type="EMBL" id="CRP80519.1"/>
    </source>
</evidence>
<feature type="transmembrane region" description="Helical" evidence="1">
    <location>
        <begin position="101"/>
        <end position="123"/>
    </location>
</feature>
<feature type="signal peptide" evidence="2">
    <location>
        <begin position="1"/>
        <end position="32"/>
    </location>
</feature>
<name>A0A9P1RB12_PSEAI</name>
<accession>A0A9P1RB12</accession>
<keyword evidence="1" id="KW-0812">Transmembrane</keyword>
<dbReference type="Proteomes" id="UP000045039">
    <property type="component" value="Unassembled WGS sequence"/>
</dbReference>
<evidence type="ECO:0000313" key="4">
    <source>
        <dbReference type="Proteomes" id="UP000045039"/>
    </source>
</evidence>
<evidence type="ECO:0000256" key="2">
    <source>
        <dbReference type="SAM" id="SignalP"/>
    </source>
</evidence>
<comment type="caution">
    <text evidence="3">The sequence shown here is derived from an EMBL/GenBank/DDBJ whole genome shotgun (WGS) entry which is preliminary data.</text>
</comment>
<feature type="transmembrane region" description="Helical" evidence="1">
    <location>
        <begin position="63"/>
        <end position="80"/>
    </location>
</feature>
<gene>
    <name evidence="3" type="ORF">PAERUG_P19_London_7_VIM_2_05_10_05606</name>
</gene>
<reference evidence="4" key="1">
    <citation type="submission" date="2015-06" db="EMBL/GenBank/DDBJ databases">
        <authorList>
            <person name="Radhakrishnan Rajesh"/>
            <person name="Underwood Anthony"/>
            <person name="Al-Shahib Ali"/>
        </authorList>
    </citation>
    <scope>NUCLEOTIDE SEQUENCE [LARGE SCALE GENOMIC DNA]</scope>
    <source>
        <strain evidence="4">P19_London_7_VIM_2_05_10</strain>
    </source>
</reference>
<keyword evidence="2" id="KW-0732">Signal</keyword>
<sequence length="126" mass="13106">MSIITMKEKLKDLSLRAYVSAGMAMLSIDAMAASDPIGAGNYTQQLGDSVSNVNENIGMVPELLLNASQIGGIVLAIMAWNTWKKAQEGKDQATPMKALGLGLGGVFGYFLPSMLGMGGATLLPGV</sequence>
<protein>
    <submittedName>
        <fullName evidence="3">Uncharacterized protein</fullName>
    </submittedName>
</protein>
<proteinExistence type="predicted"/>
<keyword evidence="1" id="KW-0472">Membrane</keyword>
<dbReference type="AlphaFoldDB" id="A0A9P1RB12"/>
<keyword evidence="1" id="KW-1133">Transmembrane helix</keyword>
<feature type="chain" id="PRO_5040166508" evidence="2">
    <location>
        <begin position="33"/>
        <end position="126"/>
    </location>
</feature>